<dbReference type="EMBL" id="CM046126">
    <property type="protein sequence ID" value="KAI8426791.1"/>
    <property type="molecule type" value="Genomic_DNA"/>
</dbReference>
<gene>
    <name evidence="1" type="ORF">MSG28_014475</name>
</gene>
<proteinExistence type="predicted"/>
<sequence length="148" mass="16504">MESEPNMQEELNERCIRYMRCGLLNVIQHIVHAVCDSLLSSIPSIPPSTDAFILNPPDIYGKTQSSYAEPRRSRRAPPTSVAMNSCPRLVGLGSLYQGPSKMSLETRLSKMSTTTKTSSLYPGHDILSRRRRLQQGKELVCNAVVPRS</sequence>
<name>A0ACC0JRJ0_CHOFU</name>
<reference evidence="1 2" key="1">
    <citation type="journal article" date="2022" name="Genome Biol. Evol.">
        <title>The Spruce Budworm Genome: Reconstructing the Evolutionary History of Antifreeze Proteins.</title>
        <authorList>
            <person name="Beliveau C."/>
            <person name="Gagne P."/>
            <person name="Picq S."/>
            <person name="Vernygora O."/>
            <person name="Keeling C.I."/>
            <person name="Pinkney K."/>
            <person name="Doucet D."/>
            <person name="Wen F."/>
            <person name="Johnston J.S."/>
            <person name="Maaroufi H."/>
            <person name="Boyle B."/>
            <person name="Laroche J."/>
            <person name="Dewar K."/>
            <person name="Juretic N."/>
            <person name="Blackburn G."/>
            <person name="Nisole A."/>
            <person name="Brunet B."/>
            <person name="Brandao M."/>
            <person name="Lumley L."/>
            <person name="Duan J."/>
            <person name="Quan G."/>
            <person name="Lucarotti C.J."/>
            <person name="Roe A.D."/>
            <person name="Sperling F.A.H."/>
            <person name="Levesque R.C."/>
            <person name="Cusson M."/>
        </authorList>
    </citation>
    <scope>NUCLEOTIDE SEQUENCE [LARGE SCALE GENOMIC DNA]</scope>
    <source>
        <strain evidence="1">Glfc:IPQL:Cfum</strain>
    </source>
</reference>
<comment type="caution">
    <text evidence="1">The sequence shown here is derived from an EMBL/GenBank/DDBJ whole genome shotgun (WGS) entry which is preliminary data.</text>
</comment>
<organism evidence="1 2">
    <name type="scientific">Choristoneura fumiferana</name>
    <name type="common">Spruce budworm moth</name>
    <name type="synonym">Archips fumiferana</name>
    <dbReference type="NCBI Taxonomy" id="7141"/>
    <lineage>
        <taxon>Eukaryota</taxon>
        <taxon>Metazoa</taxon>
        <taxon>Ecdysozoa</taxon>
        <taxon>Arthropoda</taxon>
        <taxon>Hexapoda</taxon>
        <taxon>Insecta</taxon>
        <taxon>Pterygota</taxon>
        <taxon>Neoptera</taxon>
        <taxon>Endopterygota</taxon>
        <taxon>Lepidoptera</taxon>
        <taxon>Glossata</taxon>
        <taxon>Ditrysia</taxon>
        <taxon>Tortricoidea</taxon>
        <taxon>Tortricidae</taxon>
        <taxon>Tortricinae</taxon>
        <taxon>Choristoneura</taxon>
    </lineage>
</organism>
<dbReference type="Proteomes" id="UP001064048">
    <property type="component" value="Chromosome 26"/>
</dbReference>
<accession>A0ACC0JRJ0</accession>
<evidence type="ECO:0000313" key="1">
    <source>
        <dbReference type="EMBL" id="KAI8426791.1"/>
    </source>
</evidence>
<protein>
    <submittedName>
        <fullName evidence="1">Uncharacterized protein</fullName>
    </submittedName>
</protein>
<evidence type="ECO:0000313" key="2">
    <source>
        <dbReference type="Proteomes" id="UP001064048"/>
    </source>
</evidence>
<keyword evidence="2" id="KW-1185">Reference proteome</keyword>